<sequence>MEAHWSSHFMAVTGNYAGATLLFVCIYAPHRRAQRENFYRHLSKLELPRVDKIVAGGDYNCTMDSRLDRSWYRKVSDHESPALAHLLAQWGLVDAQAPPDDIDHVDMHDYYETTHTYEYSFGGGVEATAWLDRWYVSAPLVEWVASVEVWRTGTQADHEAVRLHLRSPTDPIRVRKPARVYPPPPIAQDAVSAAITQRLQAFLDTLPDTGANMDAGEWATAWDQLKVETRKETLLIIKQRRKMARATYKQRLRRLRRQESRIQEDMKGCPPSVEMITDALDALNLQDGFGGTPLKWVRHAIDTCTRQHAATHRQRLFREGGYHSGKTTKAFFNRISNKYADNEVHRLDAAAGHTARGVHEKADTLADAWTPIFQQRGSTPEARAEVLEWLGPRSAYTAVLEGLTEPVTEAEVAEAFGALKRGKACGPDRLSNDWYRDHADLLVPIMTRLYNCWIAAGVFPATFLEADIFCLKKGGGIPRPFELQAARLTQL</sequence>
<accession>A0A6A3FTK7</accession>
<dbReference type="Proteomes" id="UP000429523">
    <property type="component" value="Unassembled WGS sequence"/>
</dbReference>
<evidence type="ECO:0000313" key="9">
    <source>
        <dbReference type="Proteomes" id="UP000437068"/>
    </source>
</evidence>
<dbReference type="EMBL" id="QXFZ01001688">
    <property type="protein sequence ID" value="KAE9086513.1"/>
    <property type="molecule type" value="Genomic_DNA"/>
</dbReference>
<keyword evidence="8" id="KW-1185">Reference proteome</keyword>
<dbReference type="Proteomes" id="UP000437068">
    <property type="component" value="Unassembled WGS sequence"/>
</dbReference>
<evidence type="ECO:0000313" key="8">
    <source>
        <dbReference type="Proteomes" id="UP000433483"/>
    </source>
</evidence>
<protein>
    <recommendedName>
        <fullName evidence="13">Endonuclease/exonuclease/phosphatase domain-containing protein</fullName>
    </recommendedName>
</protein>
<dbReference type="Proteomes" id="UP000460718">
    <property type="component" value="Unassembled WGS sequence"/>
</dbReference>
<dbReference type="EMBL" id="QXFW01001478">
    <property type="protein sequence ID" value="KAE8990172.1"/>
    <property type="molecule type" value="Genomic_DNA"/>
</dbReference>
<dbReference type="AlphaFoldDB" id="A0A6A3FTK7"/>
<gene>
    <name evidence="6" type="ORF">PF001_g4206</name>
    <name evidence="5" type="ORF">PF005_g19942</name>
    <name evidence="4" type="ORF">PF006_g4130</name>
    <name evidence="3" type="ORF">PF007_g20743</name>
    <name evidence="1" type="ORF">PF009_g5312</name>
    <name evidence="2" type="ORF">PF011_g18461</name>
</gene>
<evidence type="ECO:0000313" key="2">
    <source>
        <dbReference type="EMBL" id="KAE8990172.1"/>
    </source>
</evidence>
<evidence type="ECO:0000313" key="7">
    <source>
        <dbReference type="Proteomes" id="UP000429523"/>
    </source>
</evidence>
<evidence type="ECO:0000313" key="4">
    <source>
        <dbReference type="EMBL" id="KAE9151604.1"/>
    </source>
</evidence>
<evidence type="ECO:0000313" key="1">
    <source>
        <dbReference type="EMBL" id="KAE8945028.1"/>
    </source>
</evidence>
<dbReference type="SUPFAM" id="SSF56219">
    <property type="entry name" value="DNase I-like"/>
    <property type="match status" value="1"/>
</dbReference>
<dbReference type="EMBL" id="QXGB01001568">
    <property type="protein sequence ID" value="KAE9188723.1"/>
    <property type="molecule type" value="Genomic_DNA"/>
</dbReference>
<evidence type="ECO:0000313" key="6">
    <source>
        <dbReference type="EMBL" id="KAE9322840.1"/>
    </source>
</evidence>
<evidence type="ECO:0000313" key="12">
    <source>
        <dbReference type="Proteomes" id="UP000460718"/>
    </source>
</evidence>
<dbReference type="Proteomes" id="UP000441208">
    <property type="component" value="Unassembled WGS sequence"/>
</dbReference>
<evidence type="ECO:0000313" key="3">
    <source>
        <dbReference type="EMBL" id="KAE9086513.1"/>
    </source>
</evidence>
<dbReference type="PANTHER" id="PTHR19446">
    <property type="entry name" value="REVERSE TRANSCRIPTASES"/>
    <property type="match status" value="1"/>
</dbReference>
<dbReference type="OrthoDB" id="168226at2759"/>
<evidence type="ECO:0000313" key="10">
    <source>
        <dbReference type="Proteomes" id="UP000440732"/>
    </source>
</evidence>
<dbReference type="Gene3D" id="3.60.10.10">
    <property type="entry name" value="Endonuclease/exonuclease/phosphatase"/>
    <property type="match status" value="1"/>
</dbReference>
<dbReference type="InterPro" id="IPR036691">
    <property type="entry name" value="Endo/exonu/phosph_ase_sf"/>
</dbReference>
<reference evidence="7 8" key="1">
    <citation type="submission" date="2018-08" db="EMBL/GenBank/DDBJ databases">
        <title>Genomic investigation of the strawberry pathogen Phytophthora fragariae indicates pathogenicity is determined by transcriptional variation in three key races.</title>
        <authorList>
            <person name="Adams T.M."/>
            <person name="Armitage A.D."/>
            <person name="Sobczyk M.K."/>
            <person name="Bates H.J."/>
            <person name="Dunwell J.M."/>
            <person name="Nellist C.F."/>
            <person name="Harrison R.J."/>
        </authorList>
    </citation>
    <scope>NUCLEOTIDE SEQUENCE [LARGE SCALE GENOMIC DNA]</scope>
    <source>
        <strain evidence="6 9">A4</strain>
        <strain evidence="5 8">NOV-27</strain>
        <strain evidence="4 10">NOV-5</strain>
        <strain evidence="3 11">NOV-71</strain>
        <strain evidence="1 7">NOV-9</strain>
        <strain evidence="2 12">SCRP245</strain>
    </source>
</reference>
<dbReference type="EMBL" id="QXGE01000141">
    <property type="protein sequence ID" value="KAE9322840.1"/>
    <property type="molecule type" value="Genomic_DNA"/>
</dbReference>
<organism evidence="1 7">
    <name type="scientific">Phytophthora fragariae</name>
    <dbReference type="NCBI Taxonomy" id="53985"/>
    <lineage>
        <taxon>Eukaryota</taxon>
        <taxon>Sar</taxon>
        <taxon>Stramenopiles</taxon>
        <taxon>Oomycota</taxon>
        <taxon>Peronosporomycetes</taxon>
        <taxon>Peronosporales</taxon>
        <taxon>Peronosporaceae</taxon>
        <taxon>Phytophthora</taxon>
    </lineage>
</organism>
<dbReference type="Proteomes" id="UP000440732">
    <property type="component" value="Unassembled WGS sequence"/>
</dbReference>
<evidence type="ECO:0000313" key="5">
    <source>
        <dbReference type="EMBL" id="KAE9188723.1"/>
    </source>
</evidence>
<comment type="caution">
    <text evidence="1">The sequence shown here is derived from an EMBL/GenBank/DDBJ whole genome shotgun (WGS) entry which is preliminary data.</text>
</comment>
<dbReference type="Proteomes" id="UP000433483">
    <property type="component" value="Unassembled WGS sequence"/>
</dbReference>
<proteinExistence type="predicted"/>
<dbReference type="EMBL" id="QXGF01000176">
    <property type="protein sequence ID" value="KAE8945028.1"/>
    <property type="molecule type" value="Genomic_DNA"/>
</dbReference>
<evidence type="ECO:0008006" key="13">
    <source>
        <dbReference type="Google" id="ProtNLM"/>
    </source>
</evidence>
<evidence type="ECO:0000313" key="11">
    <source>
        <dbReference type="Proteomes" id="UP000441208"/>
    </source>
</evidence>
<name>A0A6A3FTK7_9STRA</name>
<dbReference type="EMBL" id="QXGA01000140">
    <property type="protein sequence ID" value="KAE9151604.1"/>
    <property type="molecule type" value="Genomic_DNA"/>
</dbReference>